<evidence type="ECO:0008006" key="5">
    <source>
        <dbReference type="Google" id="ProtNLM"/>
    </source>
</evidence>
<evidence type="ECO:0000256" key="2">
    <source>
        <dbReference type="SAM" id="MobiDB-lite"/>
    </source>
</evidence>
<comment type="similarity">
    <text evidence="1">Belongs to the Cyclase 1 superfamily.</text>
</comment>
<dbReference type="GO" id="GO:0019441">
    <property type="term" value="P:L-tryptophan catabolic process to kynurenine"/>
    <property type="evidence" value="ECO:0007669"/>
    <property type="project" value="InterPro"/>
</dbReference>
<evidence type="ECO:0000256" key="1">
    <source>
        <dbReference type="ARBA" id="ARBA00007865"/>
    </source>
</evidence>
<name>A0A0D2E7R1_9EURO</name>
<dbReference type="VEuPathDB" id="FungiDB:Z517_01551"/>
<dbReference type="OrthoDB" id="5396at2759"/>
<evidence type="ECO:0000313" key="4">
    <source>
        <dbReference type="Proteomes" id="UP000053029"/>
    </source>
</evidence>
<feature type="region of interest" description="Disordered" evidence="2">
    <location>
        <begin position="1"/>
        <end position="24"/>
    </location>
</feature>
<dbReference type="EMBL" id="KN846969">
    <property type="protein sequence ID" value="KIW86156.1"/>
    <property type="molecule type" value="Genomic_DNA"/>
</dbReference>
<dbReference type="GO" id="GO:0004061">
    <property type="term" value="F:arylformamidase activity"/>
    <property type="evidence" value="ECO:0007669"/>
    <property type="project" value="InterPro"/>
</dbReference>
<dbReference type="GeneID" id="25301041"/>
<dbReference type="STRING" id="1442368.A0A0D2E7R1"/>
<accession>A0A0D2E7R1</accession>
<protein>
    <recommendedName>
        <fullName evidence="5">Cyclase</fullName>
    </recommendedName>
</protein>
<dbReference type="Proteomes" id="UP000053029">
    <property type="component" value="Unassembled WGS sequence"/>
</dbReference>
<gene>
    <name evidence="3" type="ORF">Z517_01551</name>
</gene>
<dbReference type="PANTHER" id="PTHR34861">
    <property type="match status" value="1"/>
</dbReference>
<dbReference type="HOGENOM" id="CLU_030671_1_0_1"/>
<dbReference type="InterPro" id="IPR037175">
    <property type="entry name" value="KFase_sf"/>
</dbReference>
<sequence>MQSIPDFDSLPPVPGQPQGNAWGLWGDDDQLGTLNLLTPKTILAAKHEIRLGKSVSLDLALDHFPPLAGRRQPEHEVISLKQGGRYDKYGFDDALRFNTQASSQWDGLRHIALQESALYYNGVSHDDIAAGRHDRNGIHKWVERGGIVGRAVLLDYARWRQETGQPYAPPNTSFAVTVAELDAVAAYQNVQFRSGDILIIRFGFIEWHDQATPEERAATFSAGTYIGLERSMETVRWLWNHHFAALAGDTVGFECCPSQWKKVPGTQGGVNLHEWILAHWGCPLGELWNLEQLAVVCDGAKKWTFFFTSAPLYVVGGVASPPNAIAVL</sequence>
<proteinExistence type="inferred from homology"/>
<dbReference type="Gene3D" id="3.50.30.50">
    <property type="entry name" value="Putative cyclase"/>
    <property type="match status" value="1"/>
</dbReference>
<dbReference type="InterPro" id="IPR007325">
    <property type="entry name" value="KFase/CYL"/>
</dbReference>
<reference evidence="3 4" key="1">
    <citation type="submission" date="2015-01" db="EMBL/GenBank/DDBJ databases">
        <title>The Genome Sequence of Fonsecaea pedrosoi CBS 271.37.</title>
        <authorList>
            <consortium name="The Broad Institute Genomics Platform"/>
            <person name="Cuomo C."/>
            <person name="de Hoog S."/>
            <person name="Gorbushina A."/>
            <person name="Stielow B."/>
            <person name="Teixiera M."/>
            <person name="Abouelleil A."/>
            <person name="Chapman S.B."/>
            <person name="Priest M."/>
            <person name="Young S.K."/>
            <person name="Wortman J."/>
            <person name="Nusbaum C."/>
            <person name="Birren B."/>
        </authorList>
    </citation>
    <scope>NUCLEOTIDE SEQUENCE [LARGE SCALE GENOMIC DNA]</scope>
    <source>
        <strain evidence="3 4">CBS 271.37</strain>
    </source>
</reference>
<evidence type="ECO:0000313" key="3">
    <source>
        <dbReference type="EMBL" id="KIW86156.1"/>
    </source>
</evidence>
<dbReference type="SUPFAM" id="SSF102198">
    <property type="entry name" value="Putative cyclase"/>
    <property type="match status" value="1"/>
</dbReference>
<dbReference type="PANTHER" id="PTHR34861:SF10">
    <property type="entry name" value="CYCLASE"/>
    <property type="match status" value="1"/>
</dbReference>
<organism evidence="3 4">
    <name type="scientific">Fonsecaea pedrosoi CBS 271.37</name>
    <dbReference type="NCBI Taxonomy" id="1442368"/>
    <lineage>
        <taxon>Eukaryota</taxon>
        <taxon>Fungi</taxon>
        <taxon>Dikarya</taxon>
        <taxon>Ascomycota</taxon>
        <taxon>Pezizomycotina</taxon>
        <taxon>Eurotiomycetes</taxon>
        <taxon>Chaetothyriomycetidae</taxon>
        <taxon>Chaetothyriales</taxon>
        <taxon>Herpotrichiellaceae</taxon>
        <taxon>Fonsecaea</taxon>
    </lineage>
</organism>
<dbReference type="Pfam" id="PF04199">
    <property type="entry name" value="Cyclase"/>
    <property type="match status" value="1"/>
</dbReference>
<dbReference type="AlphaFoldDB" id="A0A0D2E7R1"/>
<dbReference type="RefSeq" id="XP_013289964.1">
    <property type="nucleotide sequence ID" value="XM_013434510.1"/>
</dbReference>
<keyword evidence="4" id="KW-1185">Reference proteome</keyword>